<dbReference type="AlphaFoldDB" id="A0A671FYP3"/>
<dbReference type="InParanoid" id="A0A671FYP3"/>
<dbReference type="Ensembl" id="ENSRFET00010033406.1">
    <property type="protein sequence ID" value="ENSRFEP00010030801.1"/>
    <property type="gene ID" value="ENSRFEG00010020396.1"/>
</dbReference>
<reference evidence="3" key="3">
    <citation type="submission" date="2018-12" db="EMBL/GenBank/DDBJ databases">
        <title>G10K-VGP greater horseshoe bat female genome, primary haplotype.</title>
        <authorList>
            <person name="Teeling E."/>
            <person name="Myers G."/>
            <person name="Vernes S."/>
            <person name="Pippel M."/>
            <person name="Winkler S."/>
            <person name="Fedrigo O."/>
            <person name="Rhie A."/>
            <person name="Koren S."/>
            <person name="Phillippy A."/>
            <person name="Lewin H."/>
            <person name="Damas J."/>
            <person name="Howe K."/>
            <person name="Mountcastle J."/>
            <person name="Jarvis E.D."/>
        </authorList>
    </citation>
    <scope>NUCLEOTIDE SEQUENCE [LARGE SCALE GENOMIC DNA]</scope>
</reference>
<dbReference type="PANTHER" id="PTHR23232:SF136">
    <property type="entry name" value="KRAB DOMAIN-CONTAINING PROTEIN"/>
    <property type="match status" value="1"/>
</dbReference>
<organism evidence="2 3">
    <name type="scientific">Rhinolophus ferrumequinum</name>
    <name type="common">Greater horseshoe bat</name>
    <dbReference type="NCBI Taxonomy" id="59479"/>
    <lineage>
        <taxon>Eukaryota</taxon>
        <taxon>Metazoa</taxon>
        <taxon>Chordata</taxon>
        <taxon>Craniata</taxon>
        <taxon>Vertebrata</taxon>
        <taxon>Euteleostomi</taxon>
        <taxon>Mammalia</taxon>
        <taxon>Eutheria</taxon>
        <taxon>Laurasiatheria</taxon>
        <taxon>Chiroptera</taxon>
        <taxon>Yinpterochiroptera</taxon>
        <taxon>Rhinolophoidea</taxon>
        <taxon>Rhinolophidae</taxon>
        <taxon>Rhinolophinae</taxon>
        <taxon>Rhinolophus</taxon>
    </lineage>
</organism>
<dbReference type="Pfam" id="PF01352">
    <property type="entry name" value="KRAB"/>
    <property type="match status" value="1"/>
</dbReference>
<evidence type="ECO:0000313" key="2">
    <source>
        <dbReference type="Ensembl" id="ENSRFEP00010030801.1"/>
    </source>
</evidence>
<dbReference type="GeneTree" id="ENSGT00940000163626"/>
<evidence type="ECO:0000259" key="1">
    <source>
        <dbReference type="PROSITE" id="PS50805"/>
    </source>
</evidence>
<dbReference type="Proteomes" id="UP000472240">
    <property type="component" value="Chromosome 16"/>
</dbReference>
<reference evidence="2" key="4">
    <citation type="submission" date="2025-08" db="UniProtKB">
        <authorList>
            <consortium name="Ensembl"/>
        </authorList>
    </citation>
    <scope>IDENTIFICATION</scope>
</reference>
<dbReference type="PANTHER" id="PTHR23232">
    <property type="entry name" value="KRAB DOMAIN C2H2 ZINC FINGER"/>
    <property type="match status" value="1"/>
</dbReference>
<sequence>MIISPGMLLTMQPLESMMFEDVAIDFTQEEWALLDTFQRKLFRDVMLETISHLVSLGYQHCKSAVIFQLEQGEELWHEGTGFLQSQRITIRTGVRG</sequence>
<dbReference type="Gene3D" id="6.10.140.140">
    <property type="match status" value="1"/>
</dbReference>
<dbReference type="InterPro" id="IPR001909">
    <property type="entry name" value="KRAB"/>
</dbReference>
<protein>
    <recommendedName>
        <fullName evidence="1">KRAB domain-containing protein</fullName>
    </recommendedName>
</protein>
<proteinExistence type="predicted"/>
<dbReference type="OMA" id="QESMTHE"/>
<feature type="domain" description="KRAB" evidence="1">
    <location>
        <begin position="17"/>
        <end position="88"/>
    </location>
</feature>
<dbReference type="SMART" id="SM00349">
    <property type="entry name" value="KRAB"/>
    <property type="match status" value="1"/>
</dbReference>
<accession>A0A671FYP3</accession>
<reference evidence="2 3" key="2">
    <citation type="journal article" date="2018" name="Annu Rev Anim Biosci">
        <title>Bat Biology, Genomes, and the Bat1K Project: To Generate Chromosome-Level Genomes for All Living Bat Species.</title>
        <authorList>
            <person name="Teeling E.C."/>
            <person name="Vernes S.C."/>
            <person name="Davalos L.M."/>
            <person name="Ray D.A."/>
            <person name="Gilbert M.T.P."/>
            <person name="Myers E."/>
        </authorList>
    </citation>
    <scope>NUCLEOTIDE SEQUENCE</scope>
</reference>
<name>A0A671FYP3_RHIFE</name>
<dbReference type="InterPro" id="IPR036051">
    <property type="entry name" value="KRAB_dom_sf"/>
</dbReference>
<dbReference type="PROSITE" id="PS50805">
    <property type="entry name" value="KRAB"/>
    <property type="match status" value="1"/>
</dbReference>
<dbReference type="CDD" id="cd07765">
    <property type="entry name" value="KRAB_A-box"/>
    <property type="match status" value="1"/>
</dbReference>
<keyword evidence="3" id="KW-1185">Reference proteome</keyword>
<dbReference type="SUPFAM" id="SSF109640">
    <property type="entry name" value="KRAB domain (Kruppel-associated box)"/>
    <property type="match status" value="1"/>
</dbReference>
<reference evidence="2" key="5">
    <citation type="submission" date="2025-09" db="UniProtKB">
        <authorList>
            <consortium name="Ensembl"/>
        </authorList>
    </citation>
    <scope>IDENTIFICATION</scope>
</reference>
<dbReference type="GO" id="GO:0006355">
    <property type="term" value="P:regulation of DNA-templated transcription"/>
    <property type="evidence" value="ECO:0007669"/>
    <property type="project" value="InterPro"/>
</dbReference>
<dbReference type="InterPro" id="IPR050169">
    <property type="entry name" value="Krueppel_C2H2_ZnF"/>
</dbReference>
<reference evidence="2 3" key="1">
    <citation type="journal article" date="2015" name="Annu Rev Anim Biosci">
        <title>The Genome 10K Project: a way forward.</title>
        <authorList>
            <person name="Koepfli K.P."/>
            <person name="Paten B."/>
            <person name="O'Brien S.J."/>
            <person name="Koepfli K.P."/>
            <person name="Paten B."/>
            <person name="Antunes A."/>
            <person name="Belov K."/>
            <person name="Bustamante C."/>
            <person name="Castoe T.A."/>
            <person name="Clawson H."/>
            <person name="Crawford A.J."/>
            <person name="Diekhans M."/>
            <person name="Distel D."/>
            <person name="Durbin R."/>
            <person name="Earl D."/>
            <person name="Fujita M.K."/>
            <person name="Gamble T."/>
            <person name="Georges A."/>
            <person name="Gemmell N."/>
            <person name="Gilbert M.T."/>
            <person name="Graves J.M."/>
            <person name="Green R.E."/>
            <person name="Hickey G."/>
            <person name="Jarvis E.D."/>
            <person name="Johnson W."/>
            <person name="Komissarov A."/>
            <person name="Korf I."/>
            <person name="Kuhn R."/>
            <person name="Larkin D.M."/>
            <person name="Lewin H."/>
            <person name="Lopez J.V."/>
            <person name="Ma J."/>
            <person name="Marques-Bonet T."/>
            <person name="Miller W."/>
            <person name="Murphy R."/>
            <person name="Pevzner P."/>
            <person name="Shapiro B."/>
            <person name="Steiner C."/>
            <person name="Tamazian G."/>
            <person name="Venkatesh B."/>
            <person name="Wang J."/>
            <person name="Wayne R."/>
            <person name="Wiley E."/>
            <person name="Yang H."/>
            <person name="Zhang G."/>
            <person name="Haussler D."/>
            <person name="Ryder O."/>
            <person name="O'Brien S.J."/>
        </authorList>
    </citation>
    <scope>NUCLEOTIDE SEQUENCE</scope>
</reference>
<evidence type="ECO:0000313" key="3">
    <source>
        <dbReference type="Proteomes" id="UP000472240"/>
    </source>
</evidence>